<evidence type="ECO:0000313" key="1">
    <source>
        <dbReference type="EMBL" id="DAF49046.1"/>
    </source>
</evidence>
<accession>A0A8S5SDK3</accession>
<protein>
    <submittedName>
        <fullName evidence="1">Uncharacterized protein</fullName>
    </submittedName>
</protein>
<name>A0A8S5SDK3_9CAUD</name>
<organism evidence="1">
    <name type="scientific">Siphoviridae sp. ctnpt50</name>
    <dbReference type="NCBI Taxonomy" id="2827941"/>
    <lineage>
        <taxon>Viruses</taxon>
        <taxon>Duplodnaviria</taxon>
        <taxon>Heunggongvirae</taxon>
        <taxon>Uroviricota</taxon>
        <taxon>Caudoviricetes</taxon>
    </lineage>
</organism>
<dbReference type="EMBL" id="BK032577">
    <property type="protein sequence ID" value="DAF49046.1"/>
    <property type="molecule type" value="Genomic_DNA"/>
</dbReference>
<reference evidence="1" key="1">
    <citation type="journal article" date="2021" name="Proc. Natl. Acad. Sci. U.S.A.">
        <title>A Catalog of Tens of Thousands of Viruses from Human Metagenomes Reveals Hidden Associations with Chronic Diseases.</title>
        <authorList>
            <person name="Tisza M.J."/>
            <person name="Buck C.B."/>
        </authorList>
    </citation>
    <scope>NUCLEOTIDE SEQUENCE</scope>
    <source>
        <strain evidence="1">Ctnpt50</strain>
    </source>
</reference>
<sequence length="104" mass="12139">MDDMKIVISDSAKKEYLSSLIGKIHKILHLFEEEDETGFSPRHFIYGQLFEINAANEMFDGKLIPIIVKIKGIYDNVETIEYRDVKKQIFESDKIIKSMLRSLK</sequence>
<proteinExistence type="predicted"/>